<protein>
    <submittedName>
        <fullName evidence="5">(S)-benzoin forming benzil reductase</fullName>
        <ecNumber evidence="5">1.1.1.320</ecNumber>
    </submittedName>
</protein>
<evidence type="ECO:0000256" key="1">
    <source>
        <dbReference type="ARBA" id="ARBA00004496"/>
    </source>
</evidence>
<dbReference type="InterPro" id="IPR036291">
    <property type="entry name" value="NAD(P)-bd_dom_sf"/>
</dbReference>
<evidence type="ECO:0000256" key="4">
    <source>
        <dbReference type="ARBA" id="ARBA00023002"/>
    </source>
</evidence>
<evidence type="ECO:0000313" key="6">
    <source>
        <dbReference type="Proteomes" id="UP000626844"/>
    </source>
</evidence>
<comment type="caution">
    <text evidence="5">The sequence shown here is derived from an EMBL/GenBank/DDBJ whole genome shotgun (WGS) entry which is preliminary data.</text>
</comment>
<dbReference type="EC" id="1.1.1.320" evidence="5"/>
<dbReference type="GO" id="GO:0005737">
    <property type="term" value="C:cytoplasm"/>
    <property type="evidence" value="ECO:0007669"/>
    <property type="project" value="UniProtKB-SubCell"/>
</dbReference>
<dbReference type="GO" id="GO:0004757">
    <property type="term" value="F:sepiapterin reductase (NADP+) activity"/>
    <property type="evidence" value="ECO:0007669"/>
    <property type="project" value="TreeGrafter"/>
</dbReference>
<evidence type="ECO:0000313" key="5">
    <source>
        <dbReference type="EMBL" id="MBD1380855.1"/>
    </source>
</evidence>
<dbReference type="Pfam" id="PF00106">
    <property type="entry name" value="adh_short"/>
    <property type="match status" value="1"/>
</dbReference>
<dbReference type="InterPro" id="IPR051721">
    <property type="entry name" value="Biopterin_syn/organic_redct"/>
</dbReference>
<dbReference type="GO" id="GO:0006729">
    <property type="term" value="P:tetrahydrobiopterin biosynthetic process"/>
    <property type="evidence" value="ECO:0007669"/>
    <property type="project" value="TreeGrafter"/>
</dbReference>
<keyword evidence="6" id="KW-1185">Reference proteome</keyword>
<accession>A0A926RXN1</accession>
<dbReference type="Gene3D" id="3.40.50.720">
    <property type="entry name" value="NAD(P)-binding Rossmann-like Domain"/>
    <property type="match status" value="1"/>
</dbReference>
<dbReference type="NCBIfam" id="NF005381">
    <property type="entry name" value="PRK06924.1"/>
    <property type="match status" value="1"/>
</dbReference>
<dbReference type="PANTHER" id="PTHR44085:SF2">
    <property type="entry name" value="SEPIAPTERIN REDUCTASE"/>
    <property type="match status" value="1"/>
</dbReference>
<dbReference type="SUPFAM" id="SSF51735">
    <property type="entry name" value="NAD(P)-binding Rossmann-fold domains"/>
    <property type="match status" value="1"/>
</dbReference>
<dbReference type="EMBL" id="JACXAI010000013">
    <property type="protein sequence ID" value="MBD1380855.1"/>
    <property type="molecule type" value="Genomic_DNA"/>
</dbReference>
<evidence type="ECO:0000256" key="2">
    <source>
        <dbReference type="ARBA" id="ARBA00022490"/>
    </source>
</evidence>
<dbReference type="PRINTS" id="PR00081">
    <property type="entry name" value="GDHRDH"/>
</dbReference>
<reference evidence="5" key="1">
    <citation type="submission" date="2020-09" db="EMBL/GenBank/DDBJ databases">
        <title>A novel bacterium of genus Bacillus, isolated from South China Sea.</title>
        <authorList>
            <person name="Huang H."/>
            <person name="Mo K."/>
            <person name="Hu Y."/>
        </authorList>
    </citation>
    <scope>NUCLEOTIDE SEQUENCE</scope>
    <source>
        <strain evidence="5">IB182487</strain>
    </source>
</reference>
<keyword evidence="3" id="KW-0521">NADP</keyword>
<keyword evidence="4 5" id="KW-0560">Oxidoreductase</keyword>
<comment type="subcellular location">
    <subcellularLocation>
        <location evidence="1">Cytoplasm</location>
    </subcellularLocation>
</comment>
<keyword evidence="2" id="KW-0963">Cytoplasm</keyword>
<evidence type="ECO:0000256" key="3">
    <source>
        <dbReference type="ARBA" id="ARBA00022857"/>
    </source>
</evidence>
<dbReference type="Proteomes" id="UP000626844">
    <property type="component" value="Unassembled WGS sequence"/>
</dbReference>
<dbReference type="PANTHER" id="PTHR44085">
    <property type="entry name" value="SEPIAPTERIN REDUCTASE"/>
    <property type="match status" value="1"/>
</dbReference>
<name>A0A926RXN1_9BACI</name>
<proteinExistence type="predicted"/>
<dbReference type="InterPro" id="IPR002347">
    <property type="entry name" value="SDR_fam"/>
</dbReference>
<dbReference type="AlphaFoldDB" id="A0A926RXN1"/>
<organism evidence="5 6">
    <name type="scientific">Metabacillus arenae</name>
    <dbReference type="NCBI Taxonomy" id="2771434"/>
    <lineage>
        <taxon>Bacteria</taxon>
        <taxon>Bacillati</taxon>
        <taxon>Bacillota</taxon>
        <taxon>Bacilli</taxon>
        <taxon>Bacillales</taxon>
        <taxon>Bacillaceae</taxon>
        <taxon>Metabacillus</taxon>
    </lineage>
</organism>
<sequence length="254" mass="28309">MMNVFIVTGASRGLGQALVKGLLEKESRFFCLSRQTDDELRNLAKEKGAELEFINLDLMDITKIKKAIPDIAAKIDFEAMDQIYLINNAGTVSPTTTVGGAEVDKLAQSIHLNYMAPMVLSNGFVKHTKQFKGRKVVVNISSGAANRPVHGWSEYCSDKAGLDMFTKTFGLEQSREKYPVEVISFSPGVMNTGMQKEIRSSSMKDFAGVEDFKELHEKGLLHSPQFVADQLIKLMSGKLENGRIYDIKEFLSDW</sequence>
<dbReference type="RefSeq" id="WP_191158454.1">
    <property type="nucleotide sequence ID" value="NZ_JACXAI010000013.1"/>
</dbReference>
<gene>
    <name evidence="5" type="ORF">IC621_11490</name>
</gene>